<proteinExistence type="predicted"/>
<evidence type="ECO:0000313" key="2">
    <source>
        <dbReference type="WBParaSite" id="L893_g16968.t1"/>
    </source>
</evidence>
<reference evidence="2" key="1">
    <citation type="submission" date="2016-11" db="UniProtKB">
        <authorList>
            <consortium name="WormBaseParasite"/>
        </authorList>
    </citation>
    <scope>IDENTIFICATION</scope>
</reference>
<dbReference type="WBParaSite" id="L893_g16968.t1">
    <property type="protein sequence ID" value="L893_g16968.t1"/>
    <property type="gene ID" value="L893_g16968"/>
</dbReference>
<evidence type="ECO:0000313" key="1">
    <source>
        <dbReference type="Proteomes" id="UP000095287"/>
    </source>
</evidence>
<organism evidence="1 2">
    <name type="scientific">Steinernema glaseri</name>
    <dbReference type="NCBI Taxonomy" id="37863"/>
    <lineage>
        <taxon>Eukaryota</taxon>
        <taxon>Metazoa</taxon>
        <taxon>Ecdysozoa</taxon>
        <taxon>Nematoda</taxon>
        <taxon>Chromadorea</taxon>
        <taxon>Rhabditida</taxon>
        <taxon>Tylenchina</taxon>
        <taxon>Panagrolaimomorpha</taxon>
        <taxon>Strongyloidoidea</taxon>
        <taxon>Steinernematidae</taxon>
        <taxon>Steinernema</taxon>
    </lineage>
</organism>
<keyword evidence="1" id="KW-1185">Reference proteome</keyword>
<accession>A0A1I7YJI4</accession>
<sequence length="137" mass="15584">MLCKYLNTAGAVALYKQQKTILVSLVGNLSKKKPKSLLRPLRQASEVLKGSLTMVEMIKYLCQHGGIKLNILTHKKWTWPEHHKGPDKAVSVLNVHQSGLFGLAETGKWQDYAKQVHLPRKEKIWLRWDSHPPPNVS</sequence>
<protein>
    <submittedName>
        <fullName evidence="2">Peptidase_M28 domain-containing protein</fullName>
    </submittedName>
</protein>
<dbReference type="Proteomes" id="UP000095287">
    <property type="component" value="Unplaced"/>
</dbReference>
<name>A0A1I7YJI4_9BILA</name>
<dbReference type="AlphaFoldDB" id="A0A1I7YJI4"/>